<dbReference type="GO" id="GO:0009253">
    <property type="term" value="P:peptidoglycan catabolic process"/>
    <property type="evidence" value="ECO:0007669"/>
    <property type="project" value="InterPro"/>
</dbReference>
<evidence type="ECO:0000313" key="5">
    <source>
        <dbReference type="Proteomes" id="UP000317036"/>
    </source>
</evidence>
<reference evidence="4 5" key="1">
    <citation type="submission" date="2019-07" db="EMBL/GenBank/DDBJ databases">
        <authorList>
            <person name="Kim J."/>
        </authorList>
    </citation>
    <scope>NUCLEOTIDE SEQUENCE [LARGE SCALE GENOMIC DNA]</scope>
    <source>
        <strain evidence="4 5">JC52</strain>
    </source>
</reference>
<dbReference type="CDD" id="cd02696">
    <property type="entry name" value="MurNAc-LAA"/>
    <property type="match status" value="1"/>
</dbReference>
<dbReference type="InterPro" id="IPR002508">
    <property type="entry name" value="MurNAc-LAA_cat"/>
</dbReference>
<dbReference type="AlphaFoldDB" id="A0A559KIB7"/>
<gene>
    <name evidence="4" type="ORF">FPZ49_00875</name>
</gene>
<dbReference type="GO" id="GO:0008745">
    <property type="term" value="F:N-acetylmuramoyl-L-alanine amidase activity"/>
    <property type="evidence" value="ECO:0007669"/>
    <property type="project" value="InterPro"/>
</dbReference>
<comment type="caution">
    <text evidence="4">The sequence shown here is derived from an EMBL/GenBank/DDBJ whole genome shotgun (WGS) entry which is preliminary data.</text>
</comment>
<dbReference type="PANTHER" id="PTHR30404:SF0">
    <property type="entry name" value="N-ACETYLMURAMOYL-L-ALANINE AMIDASE AMIC"/>
    <property type="match status" value="1"/>
</dbReference>
<keyword evidence="1" id="KW-0378">Hydrolase</keyword>
<dbReference type="OrthoDB" id="9772024at2"/>
<protein>
    <submittedName>
        <fullName evidence="4">N-acetylmuramoyl-L-alanine amidase</fullName>
    </submittedName>
</protein>
<evidence type="ECO:0000259" key="3">
    <source>
        <dbReference type="SMART" id="SM00646"/>
    </source>
</evidence>
<keyword evidence="2" id="KW-0732">Signal</keyword>
<feature type="chain" id="PRO_5039629557" evidence="2">
    <location>
        <begin position="31"/>
        <end position="255"/>
    </location>
</feature>
<proteinExistence type="predicted"/>
<feature type="signal peptide" evidence="2">
    <location>
        <begin position="1"/>
        <end position="30"/>
    </location>
</feature>
<dbReference type="EMBL" id="VNJI01000001">
    <property type="protein sequence ID" value="TVY11877.1"/>
    <property type="molecule type" value="Genomic_DNA"/>
</dbReference>
<dbReference type="Proteomes" id="UP000317036">
    <property type="component" value="Unassembled WGS sequence"/>
</dbReference>
<dbReference type="SMART" id="SM00646">
    <property type="entry name" value="Ami_3"/>
    <property type="match status" value="1"/>
</dbReference>
<accession>A0A559KIB7</accession>
<feature type="domain" description="MurNAc-LAA" evidence="3">
    <location>
        <begin position="135"/>
        <end position="245"/>
    </location>
</feature>
<keyword evidence="5" id="KW-1185">Reference proteome</keyword>
<dbReference type="Gene3D" id="3.40.630.40">
    <property type="entry name" value="Zn-dependent exopeptidases"/>
    <property type="match status" value="1"/>
</dbReference>
<dbReference type="PANTHER" id="PTHR30404">
    <property type="entry name" value="N-ACETYLMURAMOYL-L-ALANINE AMIDASE"/>
    <property type="match status" value="1"/>
</dbReference>
<evidence type="ECO:0000256" key="2">
    <source>
        <dbReference type="SAM" id="SignalP"/>
    </source>
</evidence>
<name>A0A559KIB7_9BACL</name>
<evidence type="ECO:0000256" key="1">
    <source>
        <dbReference type="ARBA" id="ARBA00022801"/>
    </source>
</evidence>
<dbReference type="InterPro" id="IPR050695">
    <property type="entry name" value="N-acetylmuramoyl_amidase_3"/>
</dbReference>
<sequence length="255" mass="28497">MPLNRRLMKTKAVLFLLLMAGMLVSPTSSAQGRSAASPDSDFESFLLPEIRADHPAIANVDVLLDVGHGGIDSGTVYGDVLEKDINLAIAQKTYETLRKRGYCVLLNRSGDYALSSENLWLRSRSRHVKDLAQRSHLANEVKPKMLLSLHINSARRSGKRGPLIIHQKNEQSKQLAIALQTALNPLYGTTEEPVMMGKKYYILRHTKVPAVIVEMGFLTNAQDRAMLQKQDMQWSIAAKIADGVKQYMSQQQQQQ</sequence>
<dbReference type="Pfam" id="PF01520">
    <property type="entry name" value="Amidase_3"/>
    <property type="match status" value="1"/>
</dbReference>
<evidence type="ECO:0000313" key="4">
    <source>
        <dbReference type="EMBL" id="TVY11877.1"/>
    </source>
</evidence>
<dbReference type="SUPFAM" id="SSF53187">
    <property type="entry name" value="Zn-dependent exopeptidases"/>
    <property type="match status" value="1"/>
</dbReference>
<organism evidence="4 5">
    <name type="scientific">Paenibacillus cremeus</name>
    <dbReference type="NCBI Taxonomy" id="2163881"/>
    <lineage>
        <taxon>Bacteria</taxon>
        <taxon>Bacillati</taxon>
        <taxon>Bacillota</taxon>
        <taxon>Bacilli</taxon>
        <taxon>Bacillales</taxon>
        <taxon>Paenibacillaceae</taxon>
        <taxon>Paenibacillus</taxon>
    </lineage>
</organism>
<dbReference type="GO" id="GO:0030288">
    <property type="term" value="C:outer membrane-bounded periplasmic space"/>
    <property type="evidence" value="ECO:0007669"/>
    <property type="project" value="TreeGrafter"/>
</dbReference>